<reference evidence="1 2" key="1">
    <citation type="journal article" date="2016" name="DNA Res.">
        <title>Genome sequence of Aspergillus luchuensis NBRC 4314.</title>
        <authorList>
            <person name="Yamada O."/>
            <person name="Machida M."/>
            <person name="Hosoyama A."/>
            <person name="Goto M."/>
            <person name="Takahashi T."/>
            <person name="Futagami T."/>
            <person name="Yamagata Y."/>
            <person name="Takeuchi M."/>
            <person name="Kobayashi T."/>
            <person name="Koike H."/>
            <person name="Abe K."/>
            <person name="Asai K."/>
            <person name="Arita M."/>
            <person name="Fujita N."/>
            <person name="Fukuda K."/>
            <person name="Higa K."/>
            <person name="Horikawa H."/>
            <person name="Ishikawa T."/>
            <person name="Jinno K."/>
            <person name="Kato Y."/>
            <person name="Kirimura K."/>
            <person name="Mizutani O."/>
            <person name="Nakasone K."/>
            <person name="Sano M."/>
            <person name="Shiraishi Y."/>
            <person name="Tsukahara M."/>
            <person name="Gomi K."/>
        </authorList>
    </citation>
    <scope>NUCLEOTIDE SEQUENCE [LARGE SCALE GENOMIC DNA]</scope>
    <source>
        <strain evidence="1 2">RIB 2604</strain>
    </source>
</reference>
<accession>A0A146G2M1</accession>
<name>A0A146G2M1_ASPKA</name>
<sequence>MDVVHLSKEYDGVLSLFTLNLPAAHKALTAKTGIKPTKEEFTKIINPRIVTINHGLTFLGQGLEPDARKQWFRPQAKQQRSLGKIVTGSGEHPLRPMAKHRLQNPCTVSGYWARANRGSRAWISQRGKAAAPWRGSTRFEGVALCAVFLTTQRPIAENSMDGILPTGSKNFLSRGSVVLLVGGEEVDLDTFSVVCLSQKEQVEPAHNLCQCMAFVRQF</sequence>
<reference evidence="2" key="2">
    <citation type="submission" date="2016-02" db="EMBL/GenBank/DDBJ databases">
        <title>Genome sequencing of Aspergillus luchuensis NBRC 4314.</title>
        <authorList>
            <person name="Yamada O."/>
        </authorList>
    </citation>
    <scope>NUCLEOTIDE SEQUENCE [LARGE SCALE GENOMIC DNA]</scope>
    <source>
        <strain evidence="2">RIB 2604</strain>
    </source>
</reference>
<organism evidence="1 2">
    <name type="scientific">Aspergillus kawachii</name>
    <name type="common">White koji mold</name>
    <name type="synonym">Aspergillus awamori var. kawachi</name>
    <dbReference type="NCBI Taxonomy" id="1069201"/>
    <lineage>
        <taxon>Eukaryota</taxon>
        <taxon>Fungi</taxon>
        <taxon>Dikarya</taxon>
        <taxon>Ascomycota</taxon>
        <taxon>Pezizomycotina</taxon>
        <taxon>Eurotiomycetes</taxon>
        <taxon>Eurotiomycetidae</taxon>
        <taxon>Eurotiales</taxon>
        <taxon>Aspergillaceae</taxon>
        <taxon>Aspergillus</taxon>
        <taxon>Aspergillus subgen. Circumdati</taxon>
    </lineage>
</organism>
<comment type="caution">
    <text evidence="1">The sequence shown here is derived from an EMBL/GenBank/DDBJ whole genome shotgun (WGS) entry which is preliminary data.</text>
</comment>
<protein>
    <submittedName>
        <fullName evidence="1">Phytoene dehydrogenase</fullName>
    </submittedName>
</protein>
<evidence type="ECO:0000313" key="2">
    <source>
        <dbReference type="Proteomes" id="UP000075230"/>
    </source>
</evidence>
<evidence type="ECO:0000313" key="1">
    <source>
        <dbReference type="EMBL" id="GAT31101.1"/>
    </source>
</evidence>
<dbReference type="EMBL" id="BCWF01000038">
    <property type="protein sequence ID" value="GAT31101.1"/>
    <property type="molecule type" value="Genomic_DNA"/>
</dbReference>
<dbReference type="Proteomes" id="UP000075230">
    <property type="component" value="Unassembled WGS sequence"/>
</dbReference>
<dbReference type="AlphaFoldDB" id="A0A146G2M1"/>
<proteinExistence type="predicted"/>
<gene>
    <name evidence="1" type="ORF">RIB2604_03900370</name>
</gene>